<keyword evidence="3 8" id="KW-0812">Transmembrane</keyword>
<dbReference type="GO" id="GO:0000139">
    <property type="term" value="C:Golgi membrane"/>
    <property type="evidence" value="ECO:0007669"/>
    <property type="project" value="UniProtKB-SubCell"/>
</dbReference>
<comment type="caution">
    <text evidence="8">Lacks conserved residue(s) required for the propagation of feature annotation.</text>
</comment>
<gene>
    <name evidence="10" type="ORF">I9W82_004108</name>
</gene>
<evidence type="ECO:0000256" key="4">
    <source>
        <dbReference type="ARBA" id="ARBA00022927"/>
    </source>
</evidence>
<evidence type="ECO:0000256" key="7">
    <source>
        <dbReference type="ARBA" id="ARBA00025800"/>
    </source>
</evidence>
<sequence length="130" mass="14252">MSFFKSFQKYTPLNQSSTSDGAPLPPPATQPGSSNTFQARLQRLNPFRSQSVYLEDEDNYVTSEPVFGASIILTLISSLSLKSTLLSIIFAAIQLVAALWYTVSYFPLGRQTLNLAGGVARGQVENWINS</sequence>
<dbReference type="GO" id="GO:0015031">
    <property type="term" value="P:protein transport"/>
    <property type="evidence" value="ECO:0007669"/>
    <property type="project" value="UniProtKB-KW"/>
</dbReference>
<comment type="caution">
    <text evidence="10">The sequence shown here is derived from an EMBL/GenBank/DDBJ whole genome shotgun (WGS) entry which is preliminary data.</text>
</comment>
<accession>A0A8H8DB66</accession>
<keyword evidence="11" id="KW-1185">Reference proteome</keyword>
<keyword evidence="8" id="KW-0333">Golgi apparatus</keyword>
<dbReference type="OrthoDB" id="660759at2759"/>
<keyword evidence="4 8" id="KW-0653">Protein transport</keyword>
<dbReference type="PANTHER" id="PTHR23137">
    <property type="entry name" value="VESICLE TRANSPORT PROTEIN-RELATED"/>
    <property type="match status" value="1"/>
</dbReference>
<comment type="similarity">
    <text evidence="7 8">Belongs to the SFT2 family.</text>
</comment>
<dbReference type="EMBL" id="JAEOAQ010000005">
    <property type="protein sequence ID" value="KAG5418580.1"/>
    <property type="molecule type" value="Genomic_DNA"/>
</dbReference>
<evidence type="ECO:0000256" key="9">
    <source>
        <dbReference type="SAM" id="MobiDB-lite"/>
    </source>
</evidence>
<dbReference type="AlphaFoldDB" id="A0A8H8DB66"/>
<name>A0A8H8DB66_9ASCO</name>
<evidence type="ECO:0000256" key="5">
    <source>
        <dbReference type="ARBA" id="ARBA00022989"/>
    </source>
</evidence>
<dbReference type="RefSeq" id="XP_067547696.1">
    <property type="nucleotide sequence ID" value="XM_067693146.1"/>
</dbReference>
<evidence type="ECO:0000313" key="11">
    <source>
        <dbReference type="Proteomes" id="UP000669133"/>
    </source>
</evidence>
<keyword evidence="2 8" id="KW-0813">Transport</keyword>
<proteinExistence type="inferred from homology"/>
<evidence type="ECO:0000256" key="3">
    <source>
        <dbReference type="ARBA" id="ARBA00022692"/>
    </source>
</evidence>
<evidence type="ECO:0000256" key="1">
    <source>
        <dbReference type="ARBA" id="ARBA00004141"/>
    </source>
</evidence>
<keyword evidence="5 8" id="KW-1133">Transmembrane helix</keyword>
<protein>
    <recommendedName>
        <fullName evidence="8">Protein transport protein SFT2</fullName>
    </recommendedName>
</protein>
<evidence type="ECO:0000313" key="10">
    <source>
        <dbReference type="EMBL" id="KAG5418580.1"/>
    </source>
</evidence>
<evidence type="ECO:0000256" key="6">
    <source>
        <dbReference type="ARBA" id="ARBA00023136"/>
    </source>
</evidence>
<feature type="transmembrane region" description="Helical" evidence="8">
    <location>
        <begin position="85"/>
        <end position="103"/>
    </location>
</feature>
<dbReference type="GO" id="GO:0016192">
    <property type="term" value="P:vesicle-mediated transport"/>
    <property type="evidence" value="ECO:0007669"/>
    <property type="project" value="InterPro"/>
</dbReference>
<dbReference type="PANTHER" id="PTHR23137:SF36">
    <property type="entry name" value="VESICLE TRANSPORT PROTEIN SFT2C"/>
    <property type="match status" value="1"/>
</dbReference>
<dbReference type="Proteomes" id="UP000669133">
    <property type="component" value="Unassembled WGS sequence"/>
</dbReference>
<keyword evidence="6 8" id="KW-0472">Membrane</keyword>
<feature type="region of interest" description="Disordered" evidence="9">
    <location>
        <begin position="12"/>
        <end position="35"/>
    </location>
</feature>
<evidence type="ECO:0000256" key="2">
    <source>
        <dbReference type="ARBA" id="ARBA00022448"/>
    </source>
</evidence>
<dbReference type="Pfam" id="PF04178">
    <property type="entry name" value="Got1"/>
    <property type="match status" value="1"/>
</dbReference>
<dbReference type="InterPro" id="IPR011691">
    <property type="entry name" value="Vesicle_transpt_SFT2"/>
</dbReference>
<organism evidence="10 11">
    <name type="scientific">Candida metapsilosis</name>
    <dbReference type="NCBI Taxonomy" id="273372"/>
    <lineage>
        <taxon>Eukaryota</taxon>
        <taxon>Fungi</taxon>
        <taxon>Dikarya</taxon>
        <taxon>Ascomycota</taxon>
        <taxon>Saccharomycotina</taxon>
        <taxon>Pichiomycetes</taxon>
        <taxon>Debaryomycetaceae</taxon>
        <taxon>Candida/Lodderomyces clade</taxon>
        <taxon>Candida</taxon>
    </lineage>
</organism>
<dbReference type="GeneID" id="93652737"/>
<comment type="function">
    <text evidence="8">Nonessential protein required for the fusion of transport vesicles derived from the endocytic pathway with the Golgi complex.</text>
</comment>
<comment type="subcellular location">
    <subcellularLocation>
        <location evidence="8">Golgi apparatus membrane</location>
        <topology evidence="8">Multi-pass membrane protein</topology>
    </subcellularLocation>
    <subcellularLocation>
        <location evidence="1">Membrane</location>
        <topology evidence="1">Multi-pass membrane protein</topology>
    </subcellularLocation>
</comment>
<evidence type="ECO:0000256" key="8">
    <source>
        <dbReference type="RuleBase" id="RU363111"/>
    </source>
</evidence>
<reference evidence="10 11" key="1">
    <citation type="submission" date="2020-12" db="EMBL/GenBank/DDBJ databases">
        <title>Effect of drift, selection, and recombination on the evolution of hybrid genomes in Candida yeast pathogens.</title>
        <authorList>
            <person name="Mixao V."/>
            <person name="Ksiezopolska E."/>
            <person name="Saus E."/>
            <person name="Boekhout T."/>
            <person name="Gacser A."/>
            <person name="Gabaldon T."/>
        </authorList>
    </citation>
    <scope>NUCLEOTIDE SEQUENCE [LARGE SCALE GENOMIC DNA]</scope>
    <source>
        <strain evidence="10 11">BP57</strain>
    </source>
</reference>
<dbReference type="InterPro" id="IPR007305">
    <property type="entry name" value="Vesicle_transpt_Got1/SFT2"/>
</dbReference>